<accession>A0A0J6I5L3</accession>
<dbReference type="Proteomes" id="UP000054567">
    <property type="component" value="Unassembled WGS sequence"/>
</dbReference>
<reference evidence="2" key="3">
    <citation type="journal article" date="2010" name="Genome Res.">
        <title>Population genomic sequencing of Coccidioides fungi reveals recent hybridization and transposon control.</title>
        <authorList>
            <person name="Neafsey D.E."/>
            <person name="Barker B.M."/>
            <person name="Sharpton T.J."/>
            <person name="Stajich J.E."/>
            <person name="Park D.J."/>
            <person name="Whiston E."/>
            <person name="Hung C.-Y."/>
            <person name="McMahan C."/>
            <person name="White J."/>
            <person name="Sykes S."/>
            <person name="Heiman D."/>
            <person name="Young S."/>
            <person name="Zeng Q."/>
            <person name="Abouelleil A."/>
            <person name="Aftuck L."/>
            <person name="Bessette D."/>
            <person name="Brown A."/>
            <person name="FitzGerald M."/>
            <person name="Lui A."/>
            <person name="Macdonald J.P."/>
            <person name="Priest M."/>
            <person name="Orbach M.J."/>
            <person name="Galgiani J.N."/>
            <person name="Kirkland T.N."/>
            <person name="Cole G.T."/>
            <person name="Birren B.W."/>
            <person name="Henn M.R."/>
            <person name="Taylor J.W."/>
            <person name="Rounsley S.D."/>
        </authorList>
    </citation>
    <scope>NUCLEOTIDE SEQUENCE [LARGE SCALE GENOMIC DNA]</scope>
    <source>
        <strain evidence="2">RMSCC 3488</strain>
    </source>
</reference>
<sequence length="129" mass="14770">MAISALLYGVLSTLNAGHKTNKIIFILMHLNCLRPTRVFTPVARALFCHYRDRVFLAFRILLGFLSSVTGILQCPCNLNPSRVIWHRYSSSASYGITGSKIWRYYKVRSGPFVGMKLKTWDGYNSCHFF</sequence>
<protein>
    <submittedName>
        <fullName evidence="1">Uncharacterized protein</fullName>
    </submittedName>
</protein>
<evidence type="ECO:0000313" key="2">
    <source>
        <dbReference type="Proteomes" id="UP000054567"/>
    </source>
</evidence>
<dbReference type="EMBL" id="DS268110">
    <property type="protein sequence ID" value="KMM66677.1"/>
    <property type="molecule type" value="Genomic_DNA"/>
</dbReference>
<organism evidence="1 2">
    <name type="scientific">Coccidioides posadasii RMSCC 3488</name>
    <dbReference type="NCBI Taxonomy" id="454284"/>
    <lineage>
        <taxon>Eukaryota</taxon>
        <taxon>Fungi</taxon>
        <taxon>Dikarya</taxon>
        <taxon>Ascomycota</taxon>
        <taxon>Pezizomycotina</taxon>
        <taxon>Eurotiomycetes</taxon>
        <taxon>Eurotiomycetidae</taxon>
        <taxon>Onygenales</taxon>
        <taxon>Onygenaceae</taxon>
        <taxon>Coccidioides</taxon>
    </lineage>
</organism>
<proteinExistence type="predicted"/>
<reference evidence="2" key="2">
    <citation type="journal article" date="2009" name="Genome Res.">
        <title>Comparative genomic analyses of the human fungal pathogens Coccidioides and their relatives.</title>
        <authorList>
            <person name="Sharpton T.J."/>
            <person name="Stajich J.E."/>
            <person name="Rounsley S.D."/>
            <person name="Gardner M.J."/>
            <person name="Wortman J.R."/>
            <person name="Jordar V.S."/>
            <person name="Maiti R."/>
            <person name="Kodira C.D."/>
            <person name="Neafsey D.E."/>
            <person name="Zeng Q."/>
            <person name="Hung C.-Y."/>
            <person name="McMahan C."/>
            <person name="Muszewska A."/>
            <person name="Grynberg M."/>
            <person name="Mandel M.A."/>
            <person name="Kellner E.M."/>
            <person name="Barker B.M."/>
            <person name="Galgiani J.N."/>
            <person name="Orbach M.J."/>
            <person name="Kirkland T.N."/>
            <person name="Cole G.T."/>
            <person name="Henn M.R."/>
            <person name="Birren B.W."/>
            <person name="Taylor J.W."/>
        </authorList>
    </citation>
    <scope>NUCLEOTIDE SEQUENCE [LARGE SCALE GENOMIC DNA]</scope>
    <source>
        <strain evidence="2">RMSCC 3488</strain>
    </source>
</reference>
<dbReference type="AlphaFoldDB" id="A0A0J6I5L3"/>
<evidence type="ECO:0000313" key="1">
    <source>
        <dbReference type="EMBL" id="KMM66677.1"/>
    </source>
</evidence>
<gene>
    <name evidence="1" type="ORF">CPAG_03015</name>
</gene>
<name>A0A0J6I5L3_COCPO</name>
<reference evidence="1 2" key="1">
    <citation type="submission" date="2007-06" db="EMBL/GenBank/DDBJ databases">
        <title>The Genome Sequence of Coccidioides posadasii RMSCC_3488.</title>
        <authorList>
            <consortium name="Coccidioides Genome Resources Consortium"/>
            <consortium name="The Broad Institute Genome Sequencing Platform"/>
            <person name="Henn M.R."/>
            <person name="Sykes S."/>
            <person name="Young S."/>
            <person name="Jaffe D."/>
            <person name="Berlin A."/>
            <person name="Alvarez P."/>
            <person name="Butler J."/>
            <person name="Gnerre S."/>
            <person name="Grabherr M."/>
            <person name="Mauceli E."/>
            <person name="Brockman W."/>
            <person name="Kodira C."/>
            <person name="Alvarado L."/>
            <person name="Zeng Q."/>
            <person name="Crawford M."/>
            <person name="Antoine C."/>
            <person name="Devon K."/>
            <person name="Galgiani J."/>
            <person name="Orsborn K."/>
            <person name="Lewis M.L."/>
            <person name="Nusbaum C."/>
            <person name="Galagan J."/>
            <person name="Birren B."/>
        </authorList>
    </citation>
    <scope>NUCLEOTIDE SEQUENCE [LARGE SCALE GENOMIC DNA]</scope>
    <source>
        <strain evidence="1 2">RMSCC 3488</strain>
    </source>
</reference>
<dbReference type="VEuPathDB" id="FungiDB:CPAG_03015"/>